<feature type="compositionally biased region" description="Polar residues" evidence="3">
    <location>
        <begin position="1"/>
        <end position="20"/>
    </location>
</feature>
<feature type="region of interest" description="Disordered" evidence="3">
    <location>
        <begin position="665"/>
        <end position="701"/>
    </location>
</feature>
<keyword evidence="6" id="KW-1185">Reference proteome</keyword>
<feature type="region of interest" description="Disordered" evidence="3">
    <location>
        <begin position="181"/>
        <end position="222"/>
    </location>
</feature>
<keyword evidence="2" id="KW-0833">Ubl conjugation pathway</keyword>
<dbReference type="SUPFAM" id="SSF54495">
    <property type="entry name" value="UBC-like"/>
    <property type="match status" value="1"/>
</dbReference>
<dbReference type="PROSITE" id="PS50127">
    <property type="entry name" value="UBC_2"/>
    <property type="match status" value="1"/>
</dbReference>
<sequence length="833" mass="91225">MESSAYPTDNGCCSQDSAHNLPTPDPMDLDDVEPAPSNDHENAFPSLQPNLDQGDPSGGFLLRWHFFHRPSAVKDGPLYDFRRRLESTICVSCKTPLKLGASDIRDRTKELVTNLRMMHSYVLCCVCQRWSCMGGDRYHEYGKFSLEKHQGLQRFRSTWCCNQGTLFLVFSLLCGPSPTPTSRSPAPASVPQQAPVPGNIFQSKAKSKSKHQESSLPKGTGYGPEFGPYVNYVQSTQPRQPGGEMAATLQLYFEALAKAWPSSTAPWSALDPPSRDALLAMLSRSPMLHHAADLLRYAAIEEMANLLGPIHAVLDFLEAVGRNTHTCRVLLCPLPLLPAKEQLVSVIFEDTKSHKNFGTAEPERAQPLAVVIERLAVPCRKFLDAARKSGNAVSNTDDPLLGLMQRICTFANGIGALRQCSNMSEEPEPPERAKLSLPRFFGPNVTTRRMRAAAEKDAELAVAREQAKQRSEWHRANCVKDVPDGVIMNASYFGGKAMAIDSSSSAPGRMKKILAQVSSLSTDLPEGIYVRHGESRLDVLRIIILGPLGTPYEHGVFEFDMFCGPEFPQKPPEMFYRTTGSGRSRFNPNLYSNGKSQPWEPQSSTILQILVSIQGMIFTSEPFYNEPGYELSSQPEVSAKYNREIELLTVRDAVLPWLVARLGPPPQPASTESVPSASECAAPSPPKEPMPSLAAGSMPSVPGEPMEGVIVTASGTTPVSAPPFLPSSIGPGTSPIPLKYTGFGPQFGFPPAPAYQLPEGFHTPPPLPTANLEKKEDPIFGDVVRKHFEFNAKAILETARGWAKKAEGHSTHARLAEAVQKLESLMIAHRFNN</sequence>
<name>A0ABR3VA40_HUMIN</name>
<evidence type="ECO:0000313" key="6">
    <source>
        <dbReference type="Proteomes" id="UP001583172"/>
    </source>
</evidence>
<evidence type="ECO:0000256" key="1">
    <source>
        <dbReference type="ARBA" id="ARBA00022679"/>
    </source>
</evidence>
<evidence type="ECO:0000256" key="3">
    <source>
        <dbReference type="SAM" id="MobiDB-lite"/>
    </source>
</evidence>
<feature type="domain" description="UBC core" evidence="4">
    <location>
        <begin position="508"/>
        <end position="654"/>
    </location>
</feature>
<dbReference type="Proteomes" id="UP001583172">
    <property type="component" value="Unassembled WGS sequence"/>
</dbReference>
<dbReference type="Gene3D" id="3.10.110.10">
    <property type="entry name" value="Ubiquitin Conjugating Enzyme"/>
    <property type="match status" value="1"/>
</dbReference>
<comment type="caution">
    <text evidence="5">The sequence shown here is derived from an EMBL/GenBank/DDBJ whole genome shotgun (WGS) entry which is preliminary data.</text>
</comment>
<proteinExistence type="predicted"/>
<dbReference type="PANTHER" id="PTHR46116">
    <property type="entry name" value="(E3-INDEPENDENT) E2 UBIQUITIN-CONJUGATING ENZYME"/>
    <property type="match status" value="1"/>
</dbReference>
<keyword evidence="1" id="KW-0808">Transferase</keyword>
<accession>A0ABR3VA40</accession>
<evidence type="ECO:0000256" key="2">
    <source>
        <dbReference type="ARBA" id="ARBA00022786"/>
    </source>
</evidence>
<gene>
    <name evidence="5" type="ORF">VTJ49DRAFT_2508</name>
</gene>
<dbReference type="PANTHER" id="PTHR46116:SF15">
    <property type="entry name" value="(E3-INDEPENDENT) E2 UBIQUITIN-CONJUGATING ENZYME"/>
    <property type="match status" value="1"/>
</dbReference>
<organism evidence="5 6">
    <name type="scientific">Humicola insolens</name>
    <name type="common">Soft-rot fungus</name>
    <dbReference type="NCBI Taxonomy" id="85995"/>
    <lineage>
        <taxon>Eukaryota</taxon>
        <taxon>Fungi</taxon>
        <taxon>Dikarya</taxon>
        <taxon>Ascomycota</taxon>
        <taxon>Pezizomycotina</taxon>
        <taxon>Sordariomycetes</taxon>
        <taxon>Sordariomycetidae</taxon>
        <taxon>Sordariales</taxon>
        <taxon>Chaetomiaceae</taxon>
        <taxon>Mycothermus</taxon>
    </lineage>
</organism>
<feature type="compositionally biased region" description="Low complexity" evidence="3">
    <location>
        <begin position="181"/>
        <end position="197"/>
    </location>
</feature>
<dbReference type="Pfam" id="PF00179">
    <property type="entry name" value="UQ_con"/>
    <property type="match status" value="1"/>
</dbReference>
<evidence type="ECO:0000259" key="4">
    <source>
        <dbReference type="PROSITE" id="PS50127"/>
    </source>
</evidence>
<reference evidence="5 6" key="1">
    <citation type="journal article" date="2024" name="Commun. Biol.">
        <title>Comparative genomic analysis of thermophilic fungi reveals convergent evolutionary adaptations and gene losses.</title>
        <authorList>
            <person name="Steindorff A.S."/>
            <person name="Aguilar-Pontes M.V."/>
            <person name="Robinson A.J."/>
            <person name="Andreopoulos B."/>
            <person name="LaButti K."/>
            <person name="Kuo A."/>
            <person name="Mondo S."/>
            <person name="Riley R."/>
            <person name="Otillar R."/>
            <person name="Haridas S."/>
            <person name="Lipzen A."/>
            <person name="Grimwood J."/>
            <person name="Schmutz J."/>
            <person name="Clum A."/>
            <person name="Reid I.D."/>
            <person name="Moisan M.C."/>
            <person name="Butler G."/>
            <person name="Nguyen T.T.M."/>
            <person name="Dewar K."/>
            <person name="Conant G."/>
            <person name="Drula E."/>
            <person name="Henrissat B."/>
            <person name="Hansel C."/>
            <person name="Singer S."/>
            <person name="Hutchinson M.I."/>
            <person name="de Vries R.P."/>
            <person name="Natvig D.O."/>
            <person name="Powell A.J."/>
            <person name="Tsang A."/>
            <person name="Grigoriev I.V."/>
        </authorList>
    </citation>
    <scope>NUCLEOTIDE SEQUENCE [LARGE SCALE GENOMIC DNA]</scope>
    <source>
        <strain evidence="5 6">CBS 620.91</strain>
    </source>
</reference>
<protein>
    <recommendedName>
        <fullName evidence="4">UBC core domain-containing protein</fullName>
    </recommendedName>
</protein>
<feature type="region of interest" description="Disordered" evidence="3">
    <location>
        <begin position="1"/>
        <end position="50"/>
    </location>
</feature>
<dbReference type="InterPro" id="IPR000608">
    <property type="entry name" value="UBC"/>
</dbReference>
<dbReference type="EMBL" id="JAZGSY010000206">
    <property type="protein sequence ID" value="KAL1838581.1"/>
    <property type="molecule type" value="Genomic_DNA"/>
</dbReference>
<dbReference type="InterPro" id="IPR016135">
    <property type="entry name" value="UBQ-conjugating_enzyme/RWD"/>
</dbReference>
<evidence type="ECO:0000313" key="5">
    <source>
        <dbReference type="EMBL" id="KAL1838581.1"/>
    </source>
</evidence>
<dbReference type="SMART" id="SM00212">
    <property type="entry name" value="UBCc"/>
    <property type="match status" value="1"/>
</dbReference>
<feature type="compositionally biased region" description="Low complexity" evidence="3">
    <location>
        <begin position="672"/>
        <end position="682"/>
    </location>
</feature>